<evidence type="ECO:0008006" key="3">
    <source>
        <dbReference type="Google" id="ProtNLM"/>
    </source>
</evidence>
<dbReference type="SUPFAM" id="SSF52833">
    <property type="entry name" value="Thioredoxin-like"/>
    <property type="match status" value="1"/>
</dbReference>
<dbReference type="InterPro" id="IPR036249">
    <property type="entry name" value="Thioredoxin-like_sf"/>
</dbReference>
<proteinExistence type="predicted"/>
<reference evidence="1" key="1">
    <citation type="submission" date="2020-08" db="EMBL/GenBank/DDBJ databases">
        <title>Lewinella bacteria from marine environments.</title>
        <authorList>
            <person name="Zhong Y."/>
        </authorList>
    </citation>
    <scope>NUCLEOTIDE SEQUENCE</scope>
    <source>
        <strain evidence="1">KCTC 42187</strain>
    </source>
</reference>
<evidence type="ECO:0000313" key="2">
    <source>
        <dbReference type="Proteomes" id="UP000650081"/>
    </source>
</evidence>
<keyword evidence="2" id="KW-1185">Reference proteome</keyword>
<dbReference type="PROSITE" id="PS51257">
    <property type="entry name" value="PROKAR_LIPOPROTEIN"/>
    <property type="match status" value="1"/>
</dbReference>
<accession>A0A923PJY9</accession>
<gene>
    <name evidence="1" type="ORF">H9S92_07245</name>
</gene>
<dbReference type="AlphaFoldDB" id="A0A923PJY9"/>
<dbReference type="Gene3D" id="3.40.30.10">
    <property type="entry name" value="Glutaredoxin"/>
    <property type="match status" value="1"/>
</dbReference>
<protein>
    <recommendedName>
        <fullName evidence="3">Thioredoxin domain-containing protein</fullName>
    </recommendedName>
</protein>
<organism evidence="1 2">
    <name type="scientific">Neolewinella lacunae</name>
    <dbReference type="NCBI Taxonomy" id="1517758"/>
    <lineage>
        <taxon>Bacteria</taxon>
        <taxon>Pseudomonadati</taxon>
        <taxon>Bacteroidota</taxon>
        <taxon>Saprospiria</taxon>
        <taxon>Saprospirales</taxon>
        <taxon>Lewinellaceae</taxon>
        <taxon>Neolewinella</taxon>
    </lineage>
</organism>
<comment type="caution">
    <text evidence="1">The sequence shown here is derived from an EMBL/GenBank/DDBJ whole genome shotgun (WGS) entry which is preliminary data.</text>
</comment>
<name>A0A923PJY9_9BACT</name>
<evidence type="ECO:0000313" key="1">
    <source>
        <dbReference type="EMBL" id="MBC6993950.1"/>
    </source>
</evidence>
<dbReference type="RefSeq" id="WP_290283480.1">
    <property type="nucleotide sequence ID" value="NZ_JAUFQK010000059.1"/>
</dbReference>
<dbReference type="EMBL" id="JACSIT010000083">
    <property type="protein sequence ID" value="MBC6993950.1"/>
    <property type="molecule type" value="Genomic_DNA"/>
</dbReference>
<dbReference type="Proteomes" id="UP000650081">
    <property type="component" value="Unassembled WGS sequence"/>
</dbReference>
<sequence length="169" mass="18628">MNKIRRSVTWLLGLTILFTACDGNGFRDEVQGEAMPTRPNITHLNSLTWNPTALIDSGLTLLTFINPDCEHCHYQTGALLGEDAAKPAGLRLAFLSDVHPDSLKAFASQFTYDNTATVFLWDEGGIVAQQMGVSSYPTMFLYDTAGVHLQTIVGEAKPGYVYKFFHATH</sequence>